<accession>A0ABQ5MJL3</accession>
<dbReference type="PANTHER" id="PTHR37299:SF1">
    <property type="entry name" value="STAGE 0 SPORULATION PROTEIN A HOMOLOG"/>
    <property type="match status" value="1"/>
</dbReference>
<name>A0ABQ5MJL3_9FLAO</name>
<evidence type="ECO:0000259" key="2">
    <source>
        <dbReference type="PROSITE" id="PS50110"/>
    </source>
</evidence>
<keyword evidence="5" id="KW-1185">Reference proteome</keyword>
<dbReference type="Gene3D" id="2.40.50.1020">
    <property type="entry name" value="LytTr DNA-binding domain"/>
    <property type="match status" value="1"/>
</dbReference>
<feature type="domain" description="HTH LytTR-type" evidence="3">
    <location>
        <begin position="145"/>
        <end position="216"/>
    </location>
</feature>
<dbReference type="SMART" id="SM00448">
    <property type="entry name" value="REC"/>
    <property type="match status" value="1"/>
</dbReference>
<evidence type="ECO:0000259" key="3">
    <source>
        <dbReference type="PROSITE" id="PS50930"/>
    </source>
</evidence>
<dbReference type="Gene3D" id="3.40.50.2300">
    <property type="match status" value="1"/>
</dbReference>
<dbReference type="Proteomes" id="UP001143543">
    <property type="component" value="Unassembled WGS sequence"/>
</dbReference>
<dbReference type="GO" id="GO:0003677">
    <property type="term" value="F:DNA binding"/>
    <property type="evidence" value="ECO:0007669"/>
    <property type="project" value="UniProtKB-KW"/>
</dbReference>
<dbReference type="EMBL" id="BRVO01000002">
    <property type="protein sequence ID" value="GLB49584.1"/>
    <property type="molecule type" value="Genomic_DNA"/>
</dbReference>
<keyword evidence="4" id="KW-0238">DNA-binding</keyword>
<evidence type="ECO:0000256" key="1">
    <source>
        <dbReference type="PROSITE-ProRule" id="PRU00169"/>
    </source>
</evidence>
<dbReference type="Pfam" id="PF00072">
    <property type="entry name" value="Response_reg"/>
    <property type="match status" value="1"/>
</dbReference>
<protein>
    <submittedName>
        <fullName evidence="4">DNA-binding response regulator</fullName>
    </submittedName>
</protein>
<dbReference type="InterPro" id="IPR007492">
    <property type="entry name" value="LytTR_DNA-bd_dom"/>
</dbReference>
<gene>
    <name evidence="4" type="ORF">Y10_19520</name>
</gene>
<dbReference type="SUPFAM" id="SSF52172">
    <property type="entry name" value="CheY-like"/>
    <property type="match status" value="1"/>
</dbReference>
<feature type="modified residue" description="4-aspartylphosphate" evidence="1">
    <location>
        <position position="55"/>
    </location>
</feature>
<organism evidence="4 5">
    <name type="scientific">Neptunitalea lumnitzerae</name>
    <dbReference type="NCBI Taxonomy" id="2965509"/>
    <lineage>
        <taxon>Bacteria</taxon>
        <taxon>Pseudomonadati</taxon>
        <taxon>Bacteroidota</taxon>
        <taxon>Flavobacteriia</taxon>
        <taxon>Flavobacteriales</taxon>
        <taxon>Flavobacteriaceae</taxon>
        <taxon>Neptunitalea</taxon>
    </lineage>
</organism>
<reference evidence="4" key="1">
    <citation type="submission" date="2022-07" db="EMBL/GenBank/DDBJ databases">
        <title>Taxonomy of Novel Oxalotrophic and Methylotrophic Bacteria.</title>
        <authorList>
            <person name="Sahin N."/>
            <person name="Tani A."/>
        </authorList>
    </citation>
    <scope>NUCLEOTIDE SEQUENCE</scope>
    <source>
        <strain evidence="4">Y10</strain>
    </source>
</reference>
<dbReference type="PANTHER" id="PTHR37299">
    <property type="entry name" value="TRANSCRIPTIONAL REGULATOR-RELATED"/>
    <property type="match status" value="1"/>
</dbReference>
<feature type="domain" description="Response regulatory" evidence="2">
    <location>
        <begin position="2"/>
        <end position="115"/>
    </location>
</feature>
<proteinExistence type="predicted"/>
<keyword evidence="1" id="KW-0597">Phosphoprotein</keyword>
<comment type="caution">
    <text evidence="4">The sequence shown here is derived from an EMBL/GenBank/DDBJ whole genome shotgun (WGS) entry which is preliminary data.</text>
</comment>
<dbReference type="InterPro" id="IPR001789">
    <property type="entry name" value="Sig_transdc_resp-reg_receiver"/>
</dbReference>
<dbReference type="InterPro" id="IPR011006">
    <property type="entry name" value="CheY-like_superfamily"/>
</dbReference>
<dbReference type="Pfam" id="PF04397">
    <property type="entry name" value="LytTR"/>
    <property type="match status" value="1"/>
</dbReference>
<sequence>MKILIIEDENWVAEELAETLISIDENIEIVKILYSVSESINYLQTQPKVDLIFSDIQLGDGLSFEIMNNQVIKIPIIFCTAFDEYMLEAFDTNGIAYVLKPFSEKTIRKALLKYADLKAMLSKNIENTYESLISKFSTIAQQSSLIIKYRNRIIPIGIYKIALCYIENGITYIYTHNHIKYVHYETMDELEQKLSPMFFRVNRQYLINRNTIKNAEELFSRKLKIELLFSWYEDITASKEKKKKFIDWMK</sequence>
<dbReference type="InterPro" id="IPR046947">
    <property type="entry name" value="LytR-like"/>
</dbReference>
<evidence type="ECO:0000313" key="4">
    <source>
        <dbReference type="EMBL" id="GLB49584.1"/>
    </source>
</evidence>
<dbReference type="SMART" id="SM00850">
    <property type="entry name" value="LytTR"/>
    <property type="match status" value="1"/>
</dbReference>
<dbReference type="PROSITE" id="PS50110">
    <property type="entry name" value="RESPONSE_REGULATORY"/>
    <property type="match status" value="1"/>
</dbReference>
<evidence type="ECO:0000313" key="5">
    <source>
        <dbReference type="Proteomes" id="UP001143543"/>
    </source>
</evidence>
<dbReference type="RefSeq" id="WP_281765211.1">
    <property type="nucleotide sequence ID" value="NZ_BRVO01000002.1"/>
</dbReference>
<dbReference type="PROSITE" id="PS50930">
    <property type="entry name" value="HTH_LYTTR"/>
    <property type="match status" value="1"/>
</dbReference>